<keyword evidence="3" id="KW-0378">Hydrolase</keyword>
<keyword evidence="7" id="KW-1185">Reference proteome</keyword>
<evidence type="ECO:0000313" key="7">
    <source>
        <dbReference type="Proteomes" id="UP001501480"/>
    </source>
</evidence>
<dbReference type="Gene3D" id="3.40.390.10">
    <property type="entry name" value="Collagenase (Catalytic Domain)"/>
    <property type="match status" value="1"/>
</dbReference>
<proteinExistence type="predicted"/>
<comment type="caution">
    <text evidence="6">The sequence shown here is derived from an EMBL/GenBank/DDBJ whole genome shotgun (WGS) entry which is preliminary data.</text>
</comment>
<accession>A0ABN2VUL3</accession>
<evidence type="ECO:0000256" key="2">
    <source>
        <dbReference type="ARBA" id="ARBA00022723"/>
    </source>
</evidence>
<evidence type="ECO:0000313" key="6">
    <source>
        <dbReference type="EMBL" id="GAA2073329.1"/>
    </source>
</evidence>
<dbReference type="InterPro" id="IPR024079">
    <property type="entry name" value="MetalloPept_cat_dom_sf"/>
</dbReference>
<dbReference type="RefSeq" id="WP_344325129.1">
    <property type="nucleotide sequence ID" value="NZ_BAAAPY010000002.1"/>
</dbReference>
<feature type="domain" description="Peptidase M10 metallopeptidase" evidence="5">
    <location>
        <begin position="209"/>
        <end position="235"/>
    </location>
</feature>
<evidence type="ECO:0000259" key="5">
    <source>
        <dbReference type="Pfam" id="PF00413"/>
    </source>
</evidence>
<evidence type="ECO:0000256" key="4">
    <source>
        <dbReference type="ARBA" id="ARBA00022833"/>
    </source>
</evidence>
<dbReference type="Pfam" id="PF00413">
    <property type="entry name" value="Peptidase_M10"/>
    <property type="match status" value="1"/>
</dbReference>
<name>A0ABN2VUL3_9ACTN</name>
<gene>
    <name evidence="6" type="ORF">GCM10009821_09510</name>
</gene>
<keyword evidence="2" id="KW-0479">Metal-binding</keyword>
<keyword evidence="4" id="KW-0862">Zinc</keyword>
<dbReference type="InterPro" id="IPR001818">
    <property type="entry name" value="Pept_M10_metallopeptidase"/>
</dbReference>
<organism evidence="6 7">
    <name type="scientific">Aeromicrobium halocynthiae</name>
    <dbReference type="NCBI Taxonomy" id="560557"/>
    <lineage>
        <taxon>Bacteria</taxon>
        <taxon>Bacillati</taxon>
        <taxon>Actinomycetota</taxon>
        <taxon>Actinomycetes</taxon>
        <taxon>Propionibacteriales</taxon>
        <taxon>Nocardioidaceae</taxon>
        <taxon>Aeromicrobium</taxon>
    </lineage>
</organism>
<evidence type="ECO:0000256" key="3">
    <source>
        <dbReference type="ARBA" id="ARBA00022801"/>
    </source>
</evidence>
<sequence length="257" mass="27067">MTSYPGPVRLGPTPAQRRARRRAAVAVGFFLVALGAVMGKILLDPEGTGVVVTWDPSSVADPEDIRTTPDGGQYAFLVTQPDSDEPVTYDACEPVRVVLDDRTGPPGTEALVTDALAEMSELTGLAFDLRGAATRSPTADWQPARDGDVWEPVLIAWTDDEEVPELSGNVLGLGGSAWADEDGDRRYITGQVLLDGPQLTSLGPEQTRATLLHELGHLVGLDHVEDDDALMQPAAGPTEWGSGDLAGLAQLDGGGCT</sequence>
<evidence type="ECO:0000256" key="1">
    <source>
        <dbReference type="ARBA" id="ARBA00022670"/>
    </source>
</evidence>
<reference evidence="6 7" key="1">
    <citation type="journal article" date="2019" name="Int. J. Syst. Evol. Microbiol.">
        <title>The Global Catalogue of Microorganisms (GCM) 10K type strain sequencing project: providing services to taxonomists for standard genome sequencing and annotation.</title>
        <authorList>
            <consortium name="The Broad Institute Genomics Platform"/>
            <consortium name="The Broad Institute Genome Sequencing Center for Infectious Disease"/>
            <person name="Wu L."/>
            <person name="Ma J."/>
        </authorList>
    </citation>
    <scope>NUCLEOTIDE SEQUENCE [LARGE SCALE GENOMIC DNA]</scope>
    <source>
        <strain evidence="6 7">JCM 15749</strain>
    </source>
</reference>
<dbReference type="EMBL" id="BAAAPY010000002">
    <property type="protein sequence ID" value="GAA2073329.1"/>
    <property type="molecule type" value="Genomic_DNA"/>
</dbReference>
<dbReference type="Proteomes" id="UP001501480">
    <property type="component" value="Unassembled WGS sequence"/>
</dbReference>
<protein>
    <recommendedName>
        <fullName evidence="5">Peptidase M10 metallopeptidase domain-containing protein</fullName>
    </recommendedName>
</protein>
<dbReference type="SUPFAM" id="SSF55486">
    <property type="entry name" value="Metalloproteases ('zincins'), catalytic domain"/>
    <property type="match status" value="1"/>
</dbReference>
<keyword evidence="1" id="KW-0645">Protease</keyword>